<feature type="compositionally biased region" description="Basic and acidic residues" evidence="1">
    <location>
        <begin position="107"/>
        <end position="122"/>
    </location>
</feature>
<proteinExistence type="predicted"/>
<sequence>MYTKAPQGGSYNPPTPGPVHQPPGDQVNHPPPGVAQQPTPQSQQQHNPEDSESSDEESGSEDDDSGSGSDEEYEEPENPAPAQPLPYPNPDTSGGPQAAFIPMPGIESRESRAQPLRTRETDASMVYDASSVHNQQRPHAMPSAGGHQGTAQPPRTRETDASLVYDANSVHNQQQSHAMPSAGGHQGTAPNNVAPTAPVHVRSRRSFAEALAALRVLDEHPPATTAQHDPEPRAQKAQTNTGGHRWPFQDDETEDPDDEAEDLEAMLSQQGDVYGPPHGMADAAHTREAGNSSAPLLRRGPRKKGLNSWWNSLWVPVPMQSDQEDHSPRQKRPRKRLTKPRPQGTSSGTRGGPGGEAASYFDDNQSFATNDILATAPAHDQYPSQSGGQSSSTHAPSSGNLGEGSSTQASREHMEGPECWCLHTPRLCTRRNHPVGLHICKNQRHRA</sequence>
<dbReference type="AlphaFoldDB" id="A0AAN6FJM0"/>
<organism evidence="2 3">
    <name type="scientific">Friedmanniomyces endolithicus</name>
    <dbReference type="NCBI Taxonomy" id="329885"/>
    <lineage>
        <taxon>Eukaryota</taxon>
        <taxon>Fungi</taxon>
        <taxon>Dikarya</taxon>
        <taxon>Ascomycota</taxon>
        <taxon>Pezizomycotina</taxon>
        <taxon>Dothideomycetes</taxon>
        <taxon>Dothideomycetidae</taxon>
        <taxon>Mycosphaerellales</taxon>
        <taxon>Teratosphaeriaceae</taxon>
        <taxon>Friedmanniomyces</taxon>
    </lineage>
</organism>
<feature type="region of interest" description="Disordered" evidence="1">
    <location>
        <begin position="319"/>
        <end position="362"/>
    </location>
</feature>
<comment type="caution">
    <text evidence="2">The sequence shown here is derived from an EMBL/GenBank/DDBJ whole genome shotgun (WGS) entry which is preliminary data.</text>
</comment>
<protein>
    <submittedName>
        <fullName evidence="2">Uncharacterized protein</fullName>
    </submittedName>
</protein>
<feature type="compositionally biased region" description="Pro residues" evidence="1">
    <location>
        <begin position="78"/>
        <end position="89"/>
    </location>
</feature>
<feature type="region of interest" description="Disordered" evidence="1">
    <location>
        <begin position="1"/>
        <end position="303"/>
    </location>
</feature>
<gene>
    <name evidence="2" type="ORF">LTR82_009345</name>
</gene>
<feature type="region of interest" description="Disordered" evidence="1">
    <location>
        <begin position="378"/>
        <end position="411"/>
    </location>
</feature>
<feature type="compositionally biased region" description="Acidic residues" evidence="1">
    <location>
        <begin position="50"/>
        <end position="77"/>
    </location>
</feature>
<evidence type="ECO:0000256" key="1">
    <source>
        <dbReference type="SAM" id="MobiDB-lite"/>
    </source>
</evidence>
<name>A0AAN6FJM0_9PEZI</name>
<feature type="compositionally biased region" description="Polar residues" evidence="1">
    <location>
        <begin position="169"/>
        <end position="178"/>
    </location>
</feature>
<dbReference type="EMBL" id="JASUXU010000029">
    <property type="protein sequence ID" value="KAK0319640.1"/>
    <property type="molecule type" value="Genomic_DNA"/>
</dbReference>
<reference evidence="2" key="1">
    <citation type="submission" date="2021-12" db="EMBL/GenBank/DDBJ databases">
        <title>Black yeast isolated from Biological Soil Crust.</title>
        <authorList>
            <person name="Kurbessoian T."/>
        </authorList>
    </citation>
    <scope>NUCLEOTIDE SEQUENCE</scope>
    <source>
        <strain evidence="2">CCFEE 5208</strain>
    </source>
</reference>
<feature type="compositionally biased region" description="Basic residues" evidence="1">
    <location>
        <begin position="329"/>
        <end position="339"/>
    </location>
</feature>
<feature type="compositionally biased region" description="Polar residues" evidence="1">
    <location>
        <begin position="393"/>
        <end position="409"/>
    </location>
</feature>
<evidence type="ECO:0000313" key="2">
    <source>
        <dbReference type="EMBL" id="KAK0319640.1"/>
    </source>
</evidence>
<feature type="compositionally biased region" description="Low complexity" evidence="1">
    <location>
        <begin position="36"/>
        <end position="45"/>
    </location>
</feature>
<feature type="compositionally biased region" description="Acidic residues" evidence="1">
    <location>
        <begin position="249"/>
        <end position="264"/>
    </location>
</feature>
<dbReference type="Proteomes" id="UP001168146">
    <property type="component" value="Unassembled WGS sequence"/>
</dbReference>
<accession>A0AAN6FJM0</accession>
<evidence type="ECO:0000313" key="3">
    <source>
        <dbReference type="Proteomes" id="UP001168146"/>
    </source>
</evidence>